<dbReference type="InterPro" id="IPR026032">
    <property type="entry name" value="HcaT-like"/>
</dbReference>
<evidence type="ECO:0000259" key="9">
    <source>
        <dbReference type="Pfam" id="PF12832"/>
    </source>
</evidence>
<accession>A0ABQ6CEH2</accession>
<feature type="transmembrane region" description="Helical" evidence="8">
    <location>
        <begin position="363"/>
        <end position="385"/>
    </location>
</feature>
<dbReference type="PANTHER" id="PTHR23522">
    <property type="entry name" value="BLL5896 PROTEIN"/>
    <property type="match status" value="1"/>
</dbReference>
<evidence type="ECO:0000256" key="3">
    <source>
        <dbReference type="ARBA" id="ARBA00022475"/>
    </source>
</evidence>
<evidence type="ECO:0000256" key="7">
    <source>
        <dbReference type="ARBA" id="ARBA00023136"/>
    </source>
</evidence>
<evidence type="ECO:0000313" key="10">
    <source>
        <dbReference type="EMBL" id="GLS18658.1"/>
    </source>
</evidence>
<keyword evidence="5 8" id="KW-0812">Transmembrane</keyword>
<feature type="transmembrane region" description="Helical" evidence="8">
    <location>
        <begin position="250"/>
        <end position="270"/>
    </location>
</feature>
<evidence type="ECO:0000256" key="1">
    <source>
        <dbReference type="ARBA" id="ARBA00004429"/>
    </source>
</evidence>
<keyword evidence="3" id="KW-1003">Cell membrane</keyword>
<name>A0ABQ6CEH2_9HYPH</name>
<dbReference type="Pfam" id="PF12832">
    <property type="entry name" value="MFS_1_like"/>
    <property type="match status" value="1"/>
</dbReference>
<feature type="transmembrane region" description="Helical" evidence="8">
    <location>
        <begin position="169"/>
        <end position="187"/>
    </location>
</feature>
<gene>
    <name evidence="10" type="ORF">GCM10007874_16750</name>
</gene>
<feature type="transmembrane region" description="Helical" evidence="8">
    <location>
        <begin position="301"/>
        <end position="325"/>
    </location>
</feature>
<feature type="domain" description="Major facilitator superfamily associated" evidence="9">
    <location>
        <begin position="20"/>
        <end position="367"/>
    </location>
</feature>
<keyword evidence="11" id="KW-1185">Reference proteome</keyword>
<dbReference type="InterPro" id="IPR024989">
    <property type="entry name" value="MFS_assoc_dom"/>
</dbReference>
<dbReference type="NCBIfam" id="NF037955">
    <property type="entry name" value="mfs"/>
    <property type="match status" value="1"/>
</dbReference>
<evidence type="ECO:0000256" key="5">
    <source>
        <dbReference type="ARBA" id="ARBA00022692"/>
    </source>
</evidence>
<evidence type="ECO:0000256" key="6">
    <source>
        <dbReference type="ARBA" id="ARBA00022989"/>
    </source>
</evidence>
<feature type="transmembrane region" description="Helical" evidence="8">
    <location>
        <begin position="277"/>
        <end position="295"/>
    </location>
</feature>
<dbReference type="RefSeq" id="WP_284311534.1">
    <property type="nucleotide sequence ID" value="NZ_BSPC01000015.1"/>
</dbReference>
<keyword evidence="7 8" id="KW-0472">Membrane</keyword>
<evidence type="ECO:0000313" key="11">
    <source>
        <dbReference type="Proteomes" id="UP001156882"/>
    </source>
</evidence>
<evidence type="ECO:0000256" key="2">
    <source>
        <dbReference type="ARBA" id="ARBA00022448"/>
    </source>
</evidence>
<reference evidence="11" key="1">
    <citation type="journal article" date="2019" name="Int. J. Syst. Evol. Microbiol.">
        <title>The Global Catalogue of Microorganisms (GCM) 10K type strain sequencing project: providing services to taxonomists for standard genome sequencing and annotation.</title>
        <authorList>
            <consortium name="The Broad Institute Genomics Platform"/>
            <consortium name="The Broad Institute Genome Sequencing Center for Infectious Disease"/>
            <person name="Wu L."/>
            <person name="Ma J."/>
        </authorList>
    </citation>
    <scope>NUCLEOTIDE SEQUENCE [LARGE SCALE GENOMIC DNA]</scope>
    <source>
        <strain evidence="11">NBRC 101365</strain>
    </source>
</reference>
<sequence length="398" mass="41990">MSLISFKDWSASRKAAIAASVTYALLLTGPGVYTPFFPLWLVERGFDARDMGLLLAIPMLMRVASAPFTWIGDGALGPRRTFLFMACCAAFGYAGLVFAEGFGAVAVSLAVAFLFSSAATPLLDAIVLSGVSRHGHKYGQIRQWGSLAWLVSGLAAGLLLKHLPITTVPPILAILAALTVFAGLALPDDRGRGHRMVRSQSLEGTAPPLLLMAVFVTGISCIQGAHAFLYSFGTMIWQNQGFSSFQIAELWAIGVVVETSVFLFGSNIAGALGPYRLILFGGLAGVLRWTLLGFAPSHGLAVAALQVMHGFTFACVHLATMGWIARFTRRPSARQGLVASAIGMGLTIGTVLAGQLYQLFSAHGYFAMAFIAALGIGLVMLASVFEARNQPQSPASGG</sequence>
<feature type="transmembrane region" description="Helical" evidence="8">
    <location>
        <begin position="21"/>
        <end position="41"/>
    </location>
</feature>
<evidence type="ECO:0000256" key="4">
    <source>
        <dbReference type="ARBA" id="ARBA00022519"/>
    </source>
</evidence>
<feature type="transmembrane region" description="Helical" evidence="8">
    <location>
        <begin position="144"/>
        <end position="163"/>
    </location>
</feature>
<dbReference type="SUPFAM" id="SSF103473">
    <property type="entry name" value="MFS general substrate transporter"/>
    <property type="match status" value="1"/>
</dbReference>
<protein>
    <submittedName>
        <fullName evidence="10">MFS transporter</fullName>
    </submittedName>
</protein>
<comment type="subcellular location">
    <subcellularLocation>
        <location evidence="1">Cell inner membrane</location>
        <topology evidence="1">Multi-pass membrane protein</topology>
    </subcellularLocation>
</comment>
<dbReference type="PIRSF" id="PIRSF004925">
    <property type="entry name" value="HcaT"/>
    <property type="match status" value="1"/>
</dbReference>
<dbReference type="PANTHER" id="PTHR23522:SF10">
    <property type="entry name" value="3-PHENYLPROPIONIC ACID TRANSPORTER-RELATED"/>
    <property type="match status" value="1"/>
</dbReference>
<feature type="transmembrane region" description="Helical" evidence="8">
    <location>
        <begin position="208"/>
        <end position="230"/>
    </location>
</feature>
<feature type="transmembrane region" description="Helical" evidence="8">
    <location>
        <begin position="53"/>
        <end position="70"/>
    </location>
</feature>
<keyword evidence="2" id="KW-0813">Transport</keyword>
<proteinExistence type="predicted"/>
<dbReference type="Proteomes" id="UP001156882">
    <property type="component" value="Unassembled WGS sequence"/>
</dbReference>
<dbReference type="Gene3D" id="1.20.1250.20">
    <property type="entry name" value="MFS general substrate transporter like domains"/>
    <property type="match status" value="2"/>
</dbReference>
<feature type="transmembrane region" description="Helical" evidence="8">
    <location>
        <begin position="82"/>
        <end position="99"/>
    </location>
</feature>
<keyword evidence="4" id="KW-0997">Cell inner membrane</keyword>
<keyword evidence="6 8" id="KW-1133">Transmembrane helix</keyword>
<comment type="caution">
    <text evidence="10">The sequence shown here is derived from an EMBL/GenBank/DDBJ whole genome shotgun (WGS) entry which is preliminary data.</text>
</comment>
<feature type="transmembrane region" description="Helical" evidence="8">
    <location>
        <begin position="105"/>
        <end position="132"/>
    </location>
</feature>
<dbReference type="EMBL" id="BSPC01000015">
    <property type="protein sequence ID" value="GLS18658.1"/>
    <property type="molecule type" value="Genomic_DNA"/>
</dbReference>
<organism evidence="10 11">
    <name type="scientific">Labrys miyagiensis</name>
    <dbReference type="NCBI Taxonomy" id="346912"/>
    <lineage>
        <taxon>Bacteria</taxon>
        <taxon>Pseudomonadati</taxon>
        <taxon>Pseudomonadota</taxon>
        <taxon>Alphaproteobacteria</taxon>
        <taxon>Hyphomicrobiales</taxon>
        <taxon>Xanthobacteraceae</taxon>
        <taxon>Labrys</taxon>
    </lineage>
</organism>
<dbReference type="InterPro" id="IPR036259">
    <property type="entry name" value="MFS_trans_sf"/>
</dbReference>
<evidence type="ECO:0000256" key="8">
    <source>
        <dbReference type="SAM" id="Phobius"/>
    </source>
</evidence>
<feature type="transmembrane region" description="Helical" evidence="8">
    <location>
        <begin position="337"/>
        <end position="357"/>
    </location>
</feature>